<gene>
    <name evidence="5" type="ordered locus">Clim_1881</name>
</gene>
<dbReference type="Gene3D" id="3.20.20.60">
    <property type="entry name" value="Phosphoenolpyruvate-binding domains"/>
    <property type="match status" value="1"/>
</dbReference>
<dbReference type="eggNOG" id="COG3836">
    <property type="taxonomic scope" value="Bacteria"/>
</dbReference>
<sequence length="254" mass="28316">MKNTRLKGQLKNNEQTLGSWVTIGHPAVVEVLSNANFDWLTIDIEHNNIDPAMLTTLIATIQSKNIAALVRVSKNEEVPIKHAMDAGADGVIVPMVNSREDAEKAVEYVKYPPRGKRGVGLSRAQNYGIGFESYKQWLQAYSVIIAQIEHIDGVRNIEQIIEVPDIDAIIIGPYDLSGSLGYPGNYSREDVREALIRVEQVCRERNFPMGFHVVPPDVEEVAIRRAAGYSFIAFSTDFLLMGDTATKLVNHLRK</sequence>
<dbReference type="InterPro" id="IPR015813">
    <property type="entry name" value="Pyrv/PenolPyrv_kinase-like_dom"/>
</dbReference>
<proteinExistence type="inferred from homology"/>
<dbReference type="Proteomes" id="UP000008841">
    <property type="component" value="Chromosome"/>
</dbReference>
<evidence type="ECO:0000256" key="1">
    <source>
        <dbReference type="ARBA" id="ARBA00005568"/>
    </source>
</evidence>
<feature type="domain" description="HpcH/HpaI aldolase/citrate lyase" evidence="4">
    <location>
        <begin position="18"/>
        <end position="237"/>
    </location>
</feature>
<dbReference type="GO" id="GO:0046872">
    <property type="term" value="F:metal ion binding"/>
    <property type="evidence" value="ECO:0007669"/>
    <property type="project" value="UniProtKB-KW"/>
</dbReference>
<dbReference type="RefSeq" id="WP_012466789.1">
    <property type="nucleotide sequence ID" value="NC_010803.1"/>
</dbReference>
<dbReference type="Pfam" id="PF03328">
    <property type="entry name" value="HpcH_HpaI"/>
    <property type="match status" value="1"/>
</dbReference>
<organism evidence="5 6">
    <name type="scientific">Chlorobium limicola (strain DSM 245 / NBRC 103803 / 6330)</name>
    <dbReference type="NCBI Taxonomy" id="290315"/>
    <lineage>
        <taxon>Bacteria</taxon>
        <taxon>Pseudomonadati</taxon>
        <taxon>Chlorobiota</taxon>
        <taxon>Chlorobiia</taxon>
        <taxon>Chlorobiales</taxon>
        <taxon>Chlorobiaceae</taxon>
        <taxon>Chlorobium/Pelodictyon group</taxon>
        <taxon>Chlorobium</taxon>
    </lineage>
</organism>
<dbReference type="PANTHER" id="PTHR30502">
    <property type="entry name" value="2-KETO-3-DEOXY-L-RHAMNONATE ALDOLASE"/>
    <property type="match status" value="1"/>
</dbReference>
<evidence type="ECO:0000259" key="4">
    <source>
        <dbReference type="Pfam" id="PF03328"/>
    </source>
</evidence>
<dbReference type="InterPro" id="IPR050251">
    <property type="entry name" value="HpcH-HpaI_aldolase"/>
</dbReference>
<protein>
    <submittedName>
        <fullName evidence="5">HpcH/HpaI aldolase</fullName>
    </submittedName>
</protein>
<evidence type="ECO:0000256" key="2">
    <source>
        <dbReference type="ARBA" id="ARBA00022723"/>
    </source>
</evidence>
<dbReference type="InterPro" id="IPR040442">
    <property type="entry name" value="Pyrv_kinase-like_dom_sf"/>
</dbReference>
<dbReference type="SUPFAM" id="SSF51621">
    <property type="entry name" value="Phosphoenolpyruvate/pyruvate domain"/>
    <property type="match status" value="1"/>
</dbReference>
<evidence type="ECO:0000256" key="3">
    <source>
        <dbReference type="ARBA" id="ARBA00023239"/>
    </source>
</evidence>
<dbReference type="InterPro" id="IPR005000">
    <property type="entry name" value="Aldolase/citrate-lyase_domain"/>
</dbReference>
<name>B3EF54_CHLL2</name>
<dbReference type="STRING" id="290315.Clim_1881"/>
<keyword evidence="2" id="KW-0479">Metal-binding</keyword>
<dbReference type="OrthoDB" id="86160at2"/>
<dbReference type="GO" id="GO:0016832">
    <property type="term" value="F:aldehyde-lyase activity"/>
    <property type="evidence" value="ECO:0007669"/>
    <property type="project" value="TreeGrafter"/>
</dbReference>
<dbReference type="GO" id="GO:0005737">
    <property type="term" value="C:cytoplasm"/>
    <property type="evidence" value="ECO:0007669"/>
    <property type="project" value="TreeGrafter"/>
</dbReference>
<comment type="similarity">
    <text evidence="1">Belongs to the HpcH/HpaI aldolase family.</text>
</comment>
<dbReference type="PANTHER" id="PTHR30502:SF0">
    <property type="entry name" value="PHOSPHOENOLPYRUVATE CARBOXYLASE FAMILY PROTEIN"/>
    <property type="match status" value="1"/>
</dbReference>
<dbReference type="HOGENOM" id="CLU_059964_4_1_10"/>
<evidence type="ECO:0000313" key="5">
    <source>
        <dbReference type="EMBL" id="ACD90916.1"/>
    </source>
</evidence>
<dbReference type="EMBL" id="CP001097">
    <property type="protein sequence ID" value="ACD90916.1"/>
    <property type="molecule type" value="Genomic_DNA"/>
</dbReference>
<reference evidence="5 6" key="1">
    <citation type="submission" date="2008-05" db="EMBL/GenBank/DDBJ databases">
        <title>Complete sequence of Chlorobium limicola DSM 245.</title>
        <authorList>
            <consortium name="US DOE Joint Genome Institute"/>
            <person name="Lucas S."/>
            <person name="Copeland A."/>
            <person name="Lapidus A."/>
            <person name="Glavina del Rio T."/>
            <person name="Dalin E."/>
            <person name="Tice H."/>
            <person name="Bruce D."/>
            <person name="Goodwin L."/>
            <person name="Pitluck S."/>
            <person name="Schmutz J."/>
            <person name="Larimer F."/>
            <person name="Land M."/>
            <person name="Hauser L."/>
            <person name="Kyrpides N."/>
            <person name="Ovchinnikova G."/>
            <person name="Zhao F."/>
            <person name="Li T."/>
            <person name="Liu Z."/>
            <person name="Overmann J."/>
            <person name="Bryant D.A."/>
            <person name="Richardson P."/>
        </authorList>
    </citation>
    <scope>NUCLEOTIDE SEQUENCE [LARGE SCALE GENOMIC DNA]</scope>
    <source>
        <strain evidence="6">DSM 245 / NBRC 103803 / 6330</strain>
    </source>
</reference>
<dbReference type="KEGG" id="cli:Clim_1881"/>
<accession>B3EF54</accession>
<keyword evidence="3" id="KW-0456">Lyase</keyword>
<evidence type="ECO:0000313" key="6">
    <source>
        <dbReference type="Proteomes" id="UP000008841"/>
    </source>
</evidence>
<dbReference type="AlphaFoldDB" id="B3EF54"/>